<keyword evidence="2" id="KW-1185">Reference proteome</keyword>
<dbReference type="EMBL" id="CAKMRJ010005412">
    <property type="protein sequence ID" value="CAH1442528.1"/>
    <property type="molecule type" value="Genomic_DNA"/>
</dbReference>
<dbReference type="Proteomes" id="UP001157418">
    <property type="component" value="Unassembled WGS sequence"/>
</dbReference>
<organism evidence="1 2">
    <name type="scientific">Lactuca virosa</name>
    <dbReference type="NCBI Taxonomy" id="75947"/>
    <lineage>
        <taxon>Eukaryota</taxon>
        <taxon>Viridiplantae</taxon>
        <taxon>Streptophyta</taxon>
        <taxon>Embryophyta</taxon>
        <taxon>Tracheophyta</taxon>
        <taxon>Spermatophyta</taxon>
        <taxon>Magnoliopsida</taxon>
        <taxon>eudicotyledons</taxon>
        <taxon>Gunneridae</taxon>
        <taxon>Pentapetalae</taxon>
        <taxon>asterids</taxon>
        <taxon>campanulids</taxon>
        <taxon>Asterales</taxon>
        <taxon>Asteraceae</taxon>
        <taxon>Cichorioideae</taxon>
        <taxon>Cichorieae</taxon>
        <taxon>Lactucinae</taxon>
        <taxon>Lactuca</taxon>
    </lineage>
</organism>
<name>A0AAU9NXM5_9ASTR</name>
<evidence type="ECO:0000313" key="2">
    <source>
        <dbReference type="Proteomes" id="UP001157418"/>
    </source>
</evidence>
<comment type="caution">
    <text evidence="1">The sequence shown here is derived from an EMBL/GenBank/DDBJ whole genome shotgun (WGS) entry which is preliminary data.</text>
</comment>
<reference evidence="1 2" key="1">
    <citation type="submission" date="2022-01" db="EMBL/GenBank/DDBJ databases">
        <authorList>
            <person name="Xiong W."/>
            <person name="Schranz E."/>
        </authorList>
    </citation>
    <scope>NUCLEOTIDE SEQUENCE [LARGE SCALE GENOMIC DNA]</scope>
</reference>
<dbReference type="GO" id="GO:0030246">
    <property type="term" value="F:carbohydrate binding"/>
    <property type="evidence" value="ECO:0007669"/>
    <property type="project" value="InterPro"/>
</dbReference>
<dbReference type="InterPro" id="IPR014718">
    <property type="entry name" value="GH-type_carb-bd"/>
</dbReference>
<dbReference type="Gene3D" id="2.70.98.10">
    <property type="match status" value="1"/>
</dbReference>
<gene>
    <name evidence="1" type="ORF">LVIROSA_LOCUS28509</name>
</gene>
<sequence length="90" mass="9962">MFCGIQFPNLSPLKSHGFARNRVWTKENNSHLLQSKPINGVSVDLLLKPTEDDLMKWPNSWNLRGKGCGGYSSLGSSNFSSNGFIAIMFA</sequence>
<proteinExistence type="predicted"/>
<dbReference type="AlphaFoldDB" id="A0AAU9NXM5"/>
<protein>
    <submittedName>
        <fullName evidence="1">Uncharacterized protein</fullName>
    </submittedName>
</protein>
<evidence type="ECO:0000313" key="1">
    <source>
        <dbReference type="EMBL" id="CAH1442528.1"/>
    </source>
</evidence>
<accession>A0AAU9NXM5</accession>